<dbReference type="HOGENOM" id="CLU_019699_3_2_1"/>
<keyword evidence="9" id="KW-1185">Reference proteome</keyword>
<feature type="transmembrane region" description="Helical" evidence="7">
    <location>
        <begin position="258"/>
        <end position="276"/>
    </location>
</feature>
<dbReference type="OrthoDB" id="8048523at2759"/>
<dbReference type="EMBL" id="AQGS01000246">
    <property type="protein sequence ID" value="EPS41367.1"/>
    <property type="molecule type" value="Genomic_DNA"/>
</dbReference>
<comment type="similarity">
    <text evidence="5">Belongs to the laat-1 family.</text>
</comment>
<feature type="transmembrane region" description="Helical" evidence="7">
    <location>
        <begin position="119"/>
        <end position="136"/>
    </location>
</feature>
<dbReference type="Gene3D" id="1.20.1280.290">
    <property type="match status" value="2"/>
</dbReference>
<keyword evidence="4 7" id="KW-0472">Membrane</keyword>
<gene>
    <name evidence="8" type="ORF">H072_4733</name>
</gene>
<evidence type="ECO:0000256" key="6">
    <source>
        <dbReference type="ARBA" id="ARBA00050768"/>
    </source>
</evidence>
<name>S8C1D0_DACHA</name>
<dbReference type="GO" id="GO:0000329">
    <property type="term" value="C:fungal-type vacuole membrane"/>
    <property type="evidence" value="ECO:0007669"/>
    <property type="project" value="TreeGrafter"/>
</dbReference>
<accession>S8C1D0</accession>
<dbReference type="FunFam" id="1.20.1280.290:FF:000009">
    <property type="entry name" value="PQ loop repeat family protein"/>
    <property type="match status" value="1"/>
</dbReference>
<comment type="catalytic activity">
    <reaction evidence="6">
        <text>L-histidine(out) + L-arginine(in) = L-histidine(in) + L-arginine(out)</text>
        <dbReference type="Rhea" id="RHEA:71063"/>
        <dbReference type="ChEBI" id="CHEBI:32682"/>
        <dbReference type="ChEBI" id="CHEBI:57595"/>
    </reaction>
</comment>
<reference evidence="9" key="2">
    <citation type="submission" date="2013-04" db="EMBL/GenBank/DDBJ databases">
        <title>Genomic mechanisms accounting for the adaptation to parasitism in nematode-trapping fungi.</title>
        <authorList>
            <person name="Ahren D.G."/>
        </authorList>
    </citation>
    <scope>NUCLEOTIDE SEQUENCE [LARGE SCALE GENOMIC DNA]</scope>
    <source>
        <strain evidence="9">CBS 200.50</strain>
    </source>
</reference>
<dbReference type="PANTHER" id="PTHR16201">
    <property type="entry name" value="SEVEN TRANSMEMBRANE PROTEIN 1-RELATED"/>
    <property type="match status" value="1"/>
</dbReference>
<comment type="caution">
    <text evidence="8">The sequence shown here is derived from an EMBL/GenBank/DDBJ whole genome shotgun (WGS) entry which is preliminary data.</text>
</comment>
<organism evidence="8 9">
    <name type="scientific">Dactylellina haptotyla (strain CBS 200.50)</name>
    <name type="common">Nematode-trapping fungus</name>
    <name type="synonym">Monacrosporium haptotylum</name>
    <dbReference type="NCBI Taxonomy" id="1284197"/>
    <lineage>
        <taxon>Eukaryota</taxon>
        <taxon>Fungi</taxon>
        <taxon>Dikarya</taxon>
        <taxon>Ascomycota</taxon>
        <taxon>Pezizomycotina</taxon>
        <taxon>Orbiliomycetes</taxon>
        <taxon>Orbiliales</taxon>
        <taxon>Orbiliaceae</taxon>
        <taxon>Dactylellina</taxon>
    </lineage>
</organism>
<evidence type="ECO:0000256" key="3">
    <source>
        <dbReference type="ARBA" id="ARBA00022989"/>
    </source>
</evidence>
<feature type="transmembrane region" description="Helical" evidence="7">
    <location>
        <begin position="219"/>
        <end position="237"/>
    </location>
</feature>
<evidence type="ECO:0000256" key="5">
    <source>
        <dbReference type="ARBA" id="ARBA00038039"/>
    </source>
</evidence>
<dbReference type="InterPro" id="IPR051415">
    <property type="entry name" value="LAAT-1"/>
</dbReference>
<dbReference type="STRING" id="1284197.S8C1D0"/>
<dbReference type="PANTHER" id="PTHR16201:SF34">
    <property type="entry name" value="LYSOSOMAL AMINO ACID TRANSPORTER 1"/>
    <property type="match status" value="1"/>
</dbReference>
<reference evidence="8 9" key="1">
    <citation type="journal article" date="2013" name="PLoS Genet.">
        <title>Genomic mechanisms accounting for the adaptation to parasitism in nematode-trapping fungi.</title>
        <authorList>
            <person name="Meerupati T."/>
            <person name="Andersson K.M."/>
            <person name="Friman E."/>
            <person name="Kumar D."/>
            <person name="Tunlid A."/>
            <person name="Ahren D."/>
        </authorList>
    </citation>
    <scope>NUCLEOTIDE SEQUENCE [LARGE SCALE GENOMIC DNA]</scope>
    <source>
        <strain evidence="8 9">CBS 200.50</strain>
    </source>
</reference>
<keyword evidence="3 7" id="KW-1133">Transmembrane helix</keyword>
<evidence type="ECO:0000256" key="4">
    <source>
        <dbReference type="ARBA" id="ARBA00023136"/>
    </source>
</evidence>
<feature type="transmembrane region" description="Helical" evidence="7">
    <location>
        <begin position="188"/>
        <end position="207"/>
    </location>
</feature>
<dbReference type="eggNOG" id="KOG2913">
    <property type="taxonomic scope" value="Eukaryota"/>
</dbReference>
<evidence type="ECO:0000256" key="1">
    <source>
        <dbReference type="ARBA" id="ARBA00004141"/>
    </source>
</evidence>
<feature type="transmembrane region" description="Helical" evidence="7">
    <location>
        <begin position="87"/>
        <end position="107"/>
    </location>
</feature>
<dbReference type="GO" id="GO:0015174">
    <property type="term" value="F:basic amino acid transmembrane transporter activity"/>
    <property type="evidence" value="ECO:0007669"/>
    <property type="project" value="TreeGrafter"/>
</dbReference>
<protein>
    <submittedName>
        <fullName evidence="8">Uncharacterized protein</fullName>
    </submittedName>
</protein>
<evidence type="ECO:0000313" key="9">
    <source>
        <dbReference type="Proteomes" id="UP000015100"/>
    </source>
</evidence>
<evidence type="ECO:0000313" key="8">
    <source>
        <dbReference type="EMBL" id="EPS41367.1"/>
    </source>
</evidence>
<comment type="subcellular location">
    <subcellularLocation>
        <location evidence="1">Membrane</location>
        <topology evidence="1">Multi-pass membrane protein</topology>
    </subcellularLocation>
</comment>
<dbReference type="Proteomes" id="UP000015100">
    <property type="component" value="Unassembled WGS sequence"/>
</dbReference>
<dbReference type="OMA" id="NDRLEWI"/>
<sequence>MESLLLTPRFTDSSILSGNATTPLPALPYCHPQNALLVFLSQQLQTCIPTPMTFFSTVCGILSITAWLFAQLPQIIKNYQIKSAESLSFMFILIWCLGDSSNLAGAVLLDQMTFQKVVAAYYVLVDVVLVFQWRWYARNHIGYTAIATEDARRPSEGAGGCLKEARAAGTATPPPSVASSGRKAPGNVFLTIAMFFNLARAAPTGVVSNTATVFFDDATLRNIGAILGWCSTVLYLSSRLPQIYLNHTRRSVSGLSPLLFAAAFCGNFFYSSSLLLNPSAWWDIEPFGQGGWVGEDGTTTAVWWRDTLPFLLGSAGVLAMDGYVGLQFWKWGGKDDEEDFLEPIVQVIVGVETEDGDDDEHEHTMDGKAVGVAAKKERSYFDEQSQLLAQMNGIYGTSAGSSSSSRG</sequence>
<dbReference type="SMART" id="SM00679">
    <property type="entry name" value="CTNS"/>
    <property type="match status" value="2"/>
</dbReference>
<evidence type="ECO:0000256" key="2">
    <source>
        <dbReference type="ARBA" id="ARBA00022692"/>
    </source>
</evidence>
<dbReference type="AlphaFoldDB" id="S8C1D0"/>
<dbReference type="Pfam" id="PF04193">
    <property type="entry name" value="PQ-loop"/>
    <property type="match status" value="2"/>
</dbReference>
<keyword evidence="2 7" id="KW-0812">Transmembrane</keyword>
<dbReference type="GO" id="GO:0034488">
    <property type="term" value="P:basic amino acid transmembrane export from vacuole"/>
    <property type="evidence" value="ECO:0007669"/>
    <property type="project" value="TreeGrafter"/>
</dbReference>
<feature type="transmembrane region" description="Helical" evidence="7">
    <location>
        <begin position="54"/>
        <end position="75"/>
    </location>
</feature>
<evidence type="ECO:0000256" key="7">
    <source>
        <dbReference type="SAM" id="Phobius"/>
    </source>
</evidence>
<dbReference type="InterPro" id="IPR006603">
    <property type="entry name" value="PQ-loop_rpt"/>
</dbReference>
<proteinExistence type="inferred from homology"/>